<evidence type="ECO:0000313" key="2">
    <source>
        <dbReference type="Proteomes" id="UP000193884"/>
    </source>
</evidence>
<proteinExistence type="predicted"/>
<keyword evidence="2" id="KW-1185">Reference proteome</keyword>
<evidence type="ECO:0000313" key="1">
    <source>
        <dbReference type="EMBL" id="OSJ28406.1"/>
    </source>
</evidence>
<gene>
    <name evidence="1" type="ORF">BST63_16820</name>
</gene>
<sequence>MDEFVMLVAELDRCKAEFQHLQNELNPATGAGPTDIAALQDAARRISGIAARLEAVTRAISKGTASGVH</sequence>
<name>A0ABX3X2J3_9BRAD</name>
<comment type="caution">
    <text evidence="1">The sequence shown here is derived from an EMBL/GenBank/DDBJ whole genome shotgun (WGS) entry which is preliminary data.</text>
</comment>
<dbReference type="RefSeq" id="WP_085384598.1">
    <property type="nucleotide sequence ID" value="NZ_NAFJ01000146.1"/>
</dbReference>
<organism evidence="1 2">
    <name type="scientific">Bradyrhizobium canariense</name>
    <dbReference type="NCBI Taxonomy" id="255045"/>
    <lineage>
        <taxon>Bacteria</taxon>
        <taxon>Pseudomonadati</taxon>
        <taxon>Pseudomonadota</taxon>
        <taxon>Alphaproteobacteria</taxon>
        <taxon>Hyphomicrobiales</taxon>
        <taxon>Nitrobacteraceae</taxon>
        <taxon>Bradyrhizobium</taxon>
    </lineage>
</organism>
<dbReference type="Proteomes" id="UP000193884">
    <property type="component" value="Unassembled WGS sequence"/>
</dbReference>
<reference evidence="1 2" key="1">
    <citation type="submission" date="2017-03" db="EMBL/GenBank/DDBJ databases">
        <title>Whole genome sequences of fourteen strains of Bradyrhizobium canariense and one strain of Bradyrhizobium japonicum isolated from Lupinus (Papilionoideae: Genisteae) species in Algeria.</title>
        <authorList>
            <person name="Crovadore J."/>
            <person name="Chekireb D."/>
            <person name="Brachmann A."/>
            <person name="Chablais R."/>
            <person name="Cochard B."/>
            <person name="Lefort F."/>
        </authorList>
    </citation>
    <scope>NUCLEOTIDE SEQUENCE [LARGE SCALE GENOMIC DNA]</scope>
    <source>
        <strain evidence="1 2">UBMAN05</strain>
    </source>
</reference>
<protein>
    <submittedName>
        <fullName evidence="1">Uncharacterized protein</fullName>
    </submittedName>
</protein>
<dbReference type="EMBL" id="NAFK01000161">
    <property type="protein sequence ID" value="OSJ28406.1"/>
    <property type="molecule type" value="Genomic_DNA"/>
</dbReference>
<accession>A0ABX3X2J3</accession>